<comment type="caution">
    <text evidence="1">The sequence shown here is derived from an EMBL/GenBank/DDBJ whole genome shotgun (WGS) entry which is preliminary data.</text>
</comment>
<organism evidence="1 2">
    <name type="scientific">Nonomuraea antimicrobica</name>
    <dbReference type="NCBI Taxonomy" id="561173"/>
    <lineage>
        <taxon>Bacteria</taxon>
        <taxon>Bacillati</taxon>
        <taxon>Actinomycetota</taxon>
        <taxon>Actinomycetes</taxon>
        <taxon>Streptosporangiales</taxon>
        <taxon>Streptosporangiaceae</taxon>
        <taxon>Nonomuraea</taxon>
    </lineage>
</organism>
<proteinExistence type="predicted"/>
<reference evidence="2" key="1">
    <citation type="journal article" date="2019" name="Int. J. Syst. Evol. Microbiol.">
        <title>The Global Catalogue of Microorganisms (GCM) 10K type strain sequencing project: providing services to taxonomists for standard genome sequencing and annotation.</title>
        <authorList>
            <consortium name="The Broad Institute Genomics Platform"/>
            <consortium name="The Broad Institute Genome Sequencing Center for Infectious Disease"/>
            <person name="Wu L."/>
            <person name="Ma J."/>
        </authorList>
    </citation>
    <scope>NUCLEOTIDE SEQUENCE [LARGE SCALE GENOMIC DNA]</scope>
    <source>
        <strain evidence="2">JCM 16904</strain>
    </source>
</reference>
<dbReference type="EMBL" id="BAAAZP010000073">
    <property type="protein sequence ID" value="GAA3668885.1"/>
    <property type="molecule type" value="Genomic_DNA"/>
</dbReference>
<name>A0ABP7BVG2_9ACTN</name>
<dbReference type="Proteomes" id="UP001500902">
    <property type="component" value="Unassembled WGS sequence"/>
</dbReference>
<evidence type="ECO:0000313" key="2">
    <source>
        <dbReference type="Proteomes" id="UP001500902"/>
    </source>
</evidence>
<accession>A0ABP7BVG2</accession>
<sequence>MPARRQPAAELSHVVLDAAEGRREPTLPDHDDSQRVTARRLIGAGLWLLCGAHAGSNQSLTRFRRGR</sequence>
<keyword evidence="2" id="KW-1185">Reference proteome</keyword>
<evidence type="ECO:0000313" key="1">
    <source>
        <dbReference type="EMBL" id="GAA3668885.1"/>
    </source>
</evidence>
<protein>
    <submittedName>
        <fullName evidence="1">Uncharacterized protein</fullName>
    </submittedName>
</protein>
<gene>
    <name evidence="1" type="ORF">GCM10022224_036270</name>
</gene>